<dbReference type="GO" id="GO:0005975">
    <property type="term" value="P:carbohydrate metabolic process"/>
    <property type="evidence" value="ECO:0007669"/>
    <property type="project" value="InterPro"/>
</dbReference>
<dbReference type="Proteomes" id="UP001138686">
    <property type="component" value="Unassembled WGS sequence"/>
</dbReference>
<dbReference type="Pfam" id="PF00128">
    <property type="entry name" value="Alpha-amylase"/>
    <property type="match status" value="1"/>
</dbReference>
<dbReference type="AlphaFoldDB" id="A0A9X1JVB1"/>
<dbReference type="EMBL" id="JAHWDP010000002">
    <property type="protein sequence ID" value="MBW2937789.1"/>
    <property type="molecule type" value="Genomic_DNA"/>
</dbReference>
<organism evidence="2 3">
    <name type="scientific">Halomarinibacterium sedimenti</name>
    <dbReference type="NCBI Taxonomy" id="2857106"/>
    <lineage>
        <taxon>Bacteria</taxon>
        <taxon>Pseudomonadati</taxon>
        <taxon>Bacteroidota</taxon>
        <taxon>Flavobacteriia</taxon>
        <taxon>Flavobacteriales</taxon>
        <taxon>Flavobacteriaceae</taxon>
        <taxon>Halomarinibacterium</taxon>
    </lineage>
</organism>
<comment type="caution">
    <text evidence="2">The sequence shown here is derived from an EMBL/GenBank/DDBJ whole genome shotgun (WGS) entry which is preliminary data.</text>
</comment>
<proteinExistence type="predicted"/>
<name>A0A9X1JVB1_9FLAO</name>
<keyword evidence="3" id="KW-1185">Reference proteome</keyword>
<reference evidence="2" key="1">
    <citation type="submission" date="2021-07" db="EMBL/GenBank/DDBJ databases">
        <title>Aureisphaera sp. CAU 1614 isolated from sea sediment.</title>
        <authorList>
            <person name="Kim W."/>
        </authorList>
    </citation>
    <scope>NUCLEOTIDE SEQUENCE</scope>
    <source>
        <strain evidence="2">CAU 1614</strain>
    </source>
</reference>
<dbReference type="SMART" id="SM00642">
    <property type="entry name" value="Aamy"/>
    <property type="match status" value="1"/>
</dbReference>
<evidence type="ECO:0000313" key="2">
    <source>
        <dbReference type="EMBL" id="MBW2937789.1"/>
    </source>
</evidence>
<dbReference type="RefSeq" id="WP_219052201.1">
    <property type="nucleotide sequence ID" value="NZ_JAHWDP010000002.1"/>
</dbReference>
<dbReference type="PANTHER" id="PTHR47786">
    <property type="entry name" value="ALPHA-1,4-GLUCAN:MALTOSE-1-PHOSPHATE MALTOSYLTRANSFERASE"/>
    <property type="match status" value="1"/>
</dbReference>
<dbReference type="PROSITE" id="PS51257">
    <property type="entry name" value="PROKAR_LIPOPROTEIN"/>
    <property type="match status" value="1"/>
</dbReference>
<dbReference type="PANTHER" id="PTHR47786:SF2">
    <property type="entry name" value="GLYCOSYL HYDROLASE FAMILY 13 CATALYTIC DOMAIN-CONTAINING PROTEIN"/>
    <property type="match status" value="1"/>
</dbReference>
<evidence type="ECO:0000313" key="3">
    <source>
        <dbReference type="Proteomes" id="UP001138686"/>
    </source>
</evidence>
<sequence>MKSKIAILLLTVFLISCKEEVKKEEPVEKTPQEITIAPIDNDVLESAVIYEANIRQYSPEGTFNAFAQDIPKLKELGVKIIWLMPIHPISEAKRKAKGDLLVADIENPEERKKYLGSPYAVADYTAVNPDMGTMEDFSKMVDVAHENGIYVIIDWVPNHTGWDHPWITEHPEYYTKNDKGEITDPIQDNGEPWGWTDVADLNYDNQEMRQAMINDMMFWITEQKVDGFRCDVAHGVPLDFWEQCIPALREKKALFMLAEAELPYLMKGENLFDMSYAWEGHHVLNDITKGKKNVNDFDSYMNALDEKLEKDDILMNFVTNHDENAWAGPLRERMGNASEVMTALTYTIPGMPLIYSGQEYDMNYRLEFFGKDTIPKTKGKMWPLLEKLGNLKNNERALDGGKNSATYERIKTSKDTSVLAFKRSKDGSEFIYIANLSSKPVKFTLPVAGPFIDVMKDQTIDIVENEEHQFSPWQYLILRKQ</sequence>
<protein>
    <submittedName>
        <fullName evidence="2">Alpha-amylase</fullName>
    </submittedName>
</protein>
<feature type="domain" description="Glycosyl hydrolase family 13 catalytic" evidence="1">
    <location>
        <begin position="57"/>
        <end position="392"/>
    </location>
</feature>
<accession>A0A9X1JVB1</accession>
<dbReference type="InterPro" id="IPR006047">
    <property type="entry name" value="GH13_cat_dom"/>
</dbReference>
<dbReference type="CDD" id="cd11313">
    <property type="entry name" value="AmyAc_arch_bac_AmyA"/>
    <property type="match status" value="1"/>
</dbReference>
<gene>
    <name evidence="2" type="ORF">KXJ69_06695</name>
</gene>
<evidence type="ECO:0000259" key="1">
    <source>
        <dbReference type="SMART" id="SM00642"/>
    </source>
</evidence>